<dbReference type="Proteomes" id="UP001055879">
    <property type="component" value="Linkage Group LG01"/>
</dbReference>
<proteinExistence type="predicted"/>
<dbReference type="EMBL" id="CM042047">
    <property type="protein sequence ID" value="KAI3772427.1"/>
    <property type="molecule type" value="Genomic_DNA"/>
</dbReference>
<organism evidence="1 2">
    <name type="scientific">Arctium lappa</name>
    <name type="common">Greater burdock</name>
    <name type="synonym">Lappa major</name>
    <dbReference type="NCBI Taxonomy" id="4217"/>
    <lineage>
        <taxon>Eukaryota</taxon>
        <taxon>Viridiplantae</taxon>
        <taxon>Streptophyta</taxon>
        <taxon>Embryophyta</taxon>
        <taxon>Tracheophyta</taxon>
        <taxon>Spermatophyta</taxon>
        <taxon>Magnoliopsida</taxon>
        <taxon>eudicotyledons</taxon>
        <taxon>Gunneridae</taxon>
        <taxon>Pentapetalae</taxon>
        <taxon>asterids</taxon>
        <taxon>campanulids</taxon>
        <taxon>Asterales</taxon>
        <taxon>Asteraceae</taxon>
        <taxon>Carduoideae</taxon>
        <taxon>Cardueae</taxon>
        <taxon>Arctiinae</taxon>
        <taxon>Arctium</taxon>
    </lineage>
</organism>
<evidence type="ECO:0000313" key="2">
    <source>
        <dbReference type="Proteomes" id="UP001055879"/>
    </source>
</evidence>
<accession>A0ACB9FMM5</accession>
<sequence>MQRFQITKQSWRKRSMSATDLTGELPIYNPASAIGRNWSSRSVVKYNRIHLVPLVVMLCFFILWCFSSPVELETKDGTTNFVPRNKKPPQESEATDVDLTVLALESPPDGFLSLSDEPNSSLALHNQHNMSFLDSHDHNASLTDSHQPNAPFSVSHEIQAPFSVSQEPSASFSNTHEPNGFFSDLHELNASSSDSHDVKLLISVSQVTRISNLGTSGGAAPQPSGGG</sequence>
<keyword evidence="2" id="KW-1185">Reference proteome</keyword>
<comment type="caution">
    <text evidence="1">The sequence shown here is derived from an EMBL/GenBank/DDBJ whole genome shotgun (WGS) entry which is preliminary data.</text>
</comment>
<gene>
    <name evidence="1" type="ORF">L6452_03613</name>
</gene>
<reference evidence="1 2" key="2">
    <citation type="journal article" date="2022" name="Mol. Ecol. Resour.">
        <title>The genomes of chicory, endive, great burdock and yacon provide insights into Asteraceae paleo-polyploidization history and plant inulin production.</title>
        <authorList>
            <person name="Fan W."/>
            <person name="Wang S."/>
            <person name="Wang H."/>
            <person name="Wang A."/>
            <person name="Jiang F."/>
            <person name="Liu H."/>
            <person name="Zhao H."/>
            <person name="Xu D."/>
            <person name="Zhang Y."/>
        </authorList>
    </citation>
    <scope>NUCLEOTIDE SEQUENCE [LARGE SCALE GENOMIC DNA]</scope>
    <source>
        <strain evidence="2">cv. Niubang</strain>
    </source>
</reference>
<reference evidence="2" key="1">
    <citation type="journal article" date="2022" name="Mol. Ecol. Resour.">
        <title>The genomes of chicory, endive, great burdock and yacon provide insights into Asteraceae palaeo-polyploidization history and plant inulin production.</title>
        <authorList>
            <person name="Fan W."/>
            <person name="Wang S."/>
            <person name="Wang H."/>
            <person name="Wang A."/>
            <person name="Jiang F."/>
            <person name="Liu H."/>
            <person name="Zhao H."/>
            <person name="Xu D."/>
            <person name="Zhang Y."/>
        </authorList>
    </citation>
    <scope>NUCLEOTIDE SEQUENCE [LARGE SCALE GENOMIC DNA]</scope>
    <source>
        <strain evidence="2">cv. Niubang</strain>
    </source>
</reference>
<protein>
    <submittedName>
        <fullName evidence="1">Uncharacterized protein</fullName>
    </submittedName>
</protein>
<name>A0ACB9FMM5_ARCLA</name>
<evidence type="ECO:0000313" key="1">
    <source>
        <dbReference type="EMBL" id="KAI3772427.1"/>
    </source>
</evidence>